<accession>A0A7W7ZB10</accession>
<keyword evidence="2" id="KW-1185">Reference proteome</keyword>
<evidence type="ECO:0000313" key="1">
    <source>
        <dbReference type="EMBL" id="MBB5056482.1"/>
    </source>
</evidence>
<dbReference type="AlphaFoldDB" id="A0A7W7ZB10"/>
<organism evidence="1 2">
    <name type="scientific">Granulicella aggregans</name>
    <dbReference type="NCBI Taxonomy" id="474949"/>
    <lineage>
        <taxon>Bacteria</taxon>
        <taxon>Pseudomonadati</taxon>
        <taxon>Acidobacteriota</taxon>
        <taxon>Terriglobia</taxon>
        <taxon>Terriglobales</taxon>
        <taxon>Acidobacteriaceae</taxon>
        <taxon>Granulicella</taxon>
    </lineage>
</organism>
<sequence>MSDIYDPIRKQVLRLRPSLCYPSEQVRPPGTPGVARGFTRMTGHWSAKAKAAEMIGGLFVWDVES</sequence>
<gene>
    <name evidence="1" type="ORF">HDF16_001167</name>
</gene>
<dbReference type="EMBL" id="JACHIP010000002">
    <property type="protein sequence ID" value="MBB5056482.1"/>
    <property type="molecule type" value="Genomic_DNA"/>
</dbReference>
<evidence type="ECO:0000313" key="2">
    <source>
        <dbReference type="Proteomes" id="UP000540989"/>
    </source>
</evidence>
<reference evidence="1 2" key="1">
    <citation type="submission" date="2020-08" db="EMBL/GenBank/DDBJ databases">
        <title>Genomic Encyclopedia of Type Strains, Phase IV (KMG-V): Genome sequencing to study the core and pangenomes of soil and plant-associated prokaryotes.</title>
        <authorList>
            <person name="Whitman W."/>
        </authorList>
    </citation>
    <scope>NUCLEOTIDE SEQUENCE [LARGE SCALE GENOMIC DNA]</scope>
    <source>
        <strain evidence="1 2">M8UP14</strain>
    </source>
</reference>
<name>A0A7W7ZB10_9BACT</name>
<dbReference type="Proteomes" id="UP000540989">
    <property type="component" value="Unassembled WGS sequence"/>
</dbReference>
<comment type="caution">
    <text evidence="1">The sequence shown here is derived from an EMBL/GenBank/DDBJ whole genome shotgun (WGS) entry which is preliminary data.</text>
</comment>
<proteinExistence type="predicted"/>
<protein>
    <submittedName>
        <fullName evidence="1">Uncharacterized protein</fullName>
    </submittedName>
</protein>